<dbReference type="AlphaFoldDB" id="A0A850PQE3"/>
<protein>
    <recommendedName>
        <fullName evidence="1">Conserved hypothetical protein CHP02391 domain-containing protein</fullName>
    </recommendedName>
</protein>
<dbReference type="EMBL" id="JABFYL010000045">
    <property type="protein sequence ID" value="NVN52581.1"/>
    <property type="molecule type" value="Genomic_DNA"/>
</dbReference>
<dbReference type="Pfam" id="PF09509">
    <property type="entry name" value="Hypoth_Ymh"/>
    <property type="match status" value="1"/>
</dbReference>
<dbReference type="InterPro" id="IPR012654">
    <property type="entry name" value="CHP02391"/>
</dbReference>
<proteinExistence type="predicted"/>
<accession>A0A850PQE3</accession>
<gene>
    <name evidence="2" type="ORF">HLY00_4289</name>
</gene>
<dbReference type="NCBIfam" id="TIGR02391">
    <property type="entry name" value="hypoth_ymh"/>
    <property type="match status" value="1"/>
</dbReference>
<name>A0A850PQE3_9MYCO</name>
<evidence type="ECO:0000259" key="1">
    <source>
        <dbReference type="Pfam" id="PF09509"/>
    </source>
</evidence>
<sequence length="274" mass="30195">MPEPAWKLGILTGVAQVLADTQDGLTGTQIGQLLGRLHMEDPAAGVTKWKRLEEAFIRRHNNDGHPQRIITFIQHAMEPANYVNRPELFTLRQDQLNEVLTFVSLRIDEKGVVRPGARSSTLDEASRNATSLRAELRRRGTHDEVLRYCTVELLKKNNFHASLEATKSVFGRVRQLSGLSGDGAALIDAALSLGKSGTPIIAINDLASQTDRDEQTGFANLIKGLAGMFRNPVAHDPRVVRTVTDIQLLELVTTLSMVHRRLDVATVNHPSSTS</sequence>
<reference evidence="2 3" key="1">
    <citation type="submission" date="2020-05" db="EMBL/GenBank/DDBJ databases">
        <title>Draft genome sequence of Mycobacterium hippocampi DL, isolated from European seabass, Dicentrarchus labrax, reared in fish farms.</title>
        <authorList>
            <person name="Stathopoulou P."/>
            <person name="Asimakis E."/>
            <person name="Tzokas K."/>
            <person name="Batargias C."/>
            <person name="Tsiamis G."/>
        </authorList>
    </citation>
    <scope>NUCLEOTIDE SEQUENCE [LARGE SCALE GENOMIC DNA]</scope>
    <source>
        <strain evidence="2 3">DL</strain>
    </source>
</reference>
<comment type="caution">
    <text evidence="2">The sequence shown here is derived from an EMBL/GenBank/DDBJ whole genome shotgun (WGS) entry which is preliminary data.</text>
</comment>
<dbReference type="Proteomes" id="UP000570517">
    <property type="component" value="Unassembled WGS sequence"/>
</dbReference>
<organism evidence="2 3">
    <name type="scientific">Mycolicibacterium hippocampi</name>
    <dbReference type="NCBI Taxonomy" id="659824"/>
    <lineage>
        <taxon>Bacteria</taxon>
        <taxon>Bacillati</taxon>
        <taxon>Actinomycetota</taxon>
        <taxon>Actinomycetes</taxon>
        <taxon>Mycobacteriales</taxon>
        <taxon>Mycobacteriaceae</taxon>
        <taxon>Mycolicibacterium</taxon>
    </lineage>
</organism>
<dbReference type="RefSeq" id="WP_178360831.1">
    <property type="nucleotide sequence ID" value="NZ_JABFYL010000045.1"/>
</dbReference>
<keyword evidence="3" id="KW-1185">Reference proteome</keyword>
<evidence type="ECO:0000313" key="3">
    <source>
        <dbReference type="Proteomes" id="UP000570517"/>
    </source>
</evidence>
<evidence type="ECO:0000313" key="2">
    <source>
        <dbReference type="EMBL" id="NVN52581.1"/>
    </source>
</evidence>
<feature type="domain" description="Conserved hypothetical protein CHP02391" evidence="1">
    <location>
        <begin position="139"/>
        <end position="262"/>
    </location>
</feature>